<evidence type="ECO:0000256" key="9">
    <source>
        <dbReference type="ARBA" id="ARBA00022490"/>
    </source>
</evidence>
<reference evidence="28 29" key="1">
    <citation type="submission" date="2014-07" db="EMBL/GenBank/DDBJ databases">
        <title>Complete genome sequence of a moderately halophilic bacterium Terribacillus aidingensis MP602, isolated from Cryptomeria fortunei in Tianmu mountain in China.</title>
        <authorList>
            <person name="Wang Y."/>
            <person name="Lu P."/>
            <person name="Zhang L."/>
        </authorList>
    </citation>
    <scope>NUCLEOTIDE SEQUENCE [LARGE SCALE GENOMIC DNA]</scope>
    <source>
        <strain evidence="28 29">MP602</strain>
    </source>
</reference>
<dbReference type="Gene3D" id="3.30.565.10">
    <property type="entry name" value="Histidine kinase-like ATPase, C-terminal domain"/>
    <property type="match status" value="1"/>
</dbReference>
<dbReference type="EC" id="2.7.13.3" evidence="5"/>
<dbReference type="Gene3D" id="1.20.5.1930">
    <property type="match status" value="1"/>
</dbReference>
<dbReference type="KEGG" id="tap:GZ22_10000"/>
<keyword evidence="24" id="KW-0175">Coiled coil</keyword>
<dbReference type="GO" id="GO:0005737">
    <property type="term" value="C:cytoplasm"/>
    <property type="evidence" value="ECO:0007669"/>
    <property type="project" value="UniProtKB-SubCell"/>
</dbReference>
<dbReference type="InterPro" id="IPR004358">
    <property type="entry name" value="Sig_transdc_His_kin-like_C"/>
</dbReference>
<keyword evidence="9" id="KW-0963">Cytoplasm</keyword>
<evidence type="ECO:0000256" key="22">
    <source>
        <dbReference type="ARBA" id="ARBA00024827"/>
    </source>
</evidence>
<evidence type="ECO:0000256" key="19">
    <source>
        <dbReference type="ARBA" id="ARBA00023012"/>
    </source>
</evidence>
<dbReference type="InterPro" id="IPR003594">
    <property type="entry name" value="HATPase_dom"/>
</dbReference>
<dbReference type="SMART" id="SM00387">
    <property type="entry name" value="HATPase_c"/>
    <property type="match status" value="1"/>
</dbReference>
<evidence type="ECO:0000259" key="27">
    <source>
        <dbReference type="PROSITE" id="PS50885"/>
    </source>
</evidence>
<proteinExistence type="predicted"/>
<dbReference type="RefSeq" id="WP_038561721.1">
    <property type="nucleotide sequence ID" value="NZ_CP008876.1"/>
</dbReference>
<evidence type="ECO:0000256" key="17">
    <source>
        <dbReference type="ARBA" id="ARBA00022989"/>
    </source>
</evidence>
<dbReference type="AlphaFoldDB" id="A0A075LR43"/>
<keyword evidence="20" id="KW-0411">Iron-sulfur</keyword>
<dbReference type="Pfam" id="PF07730">
    <property type="entry name" value="HisKA_3"/>
    <property type="match status" value="1"/>
</dbReference>
<dbReference type="InterPro" id="IPR005467">
    <property type="entry name" value="His_kinase_dom"/>
</dbReference>
<dbReference type="GO" id="GO:0000155">
    <property type="term" value="F:phosphorelay sensor kinase activity"/>
    <property type="evidence" value="ECO:0007669"/>
    <property type="project" value="InterPro"/>
</dbReference>
<evidence type="ECO:0000256" key="18">
    <source>
        <dbReference type="ARBA" id="ARBA00023004"/>
    </source>
</evidence>
<dbReference type="SUPFAM" id="SSF55874">
    <property type="entry name" value="ATPase domain of HSP90 chaperone/DNA topoisomerase II/histidine kinase"/>
    <property type="match status" value="1"/>
</dbReference>
<evidence type="ECO:0000256" key="11">
    <source>
        <dbReference type="ARBA" id="ARBA00022679"/>
    </source>
</evidence>
<feature type="transmembrane region" description="Helical" evidence="25">
    <location>
        <begin position="44"/>
        <end position="68"/>
    </location>
</feature>
<comment type="catalytic activity">
    <reaction evidence="1">
        <text>ATP + protein L-histidine = ADP + protein N-phospho-L-histidine.</text>
        <dbReference type="EC" id="2.7.13.3"/>
    </reaction>
</comment>
<dbReference type="GO" id="GO:0005524">
    <property type="term" value="F:ATP binding"/>
    <property type="evidence" value="ECO:0007669"/>
    <property type="project" value="UniProtKB-KW"/>
</dbReference>
<evidence type="ECO:0000256" key="24">
    <source>
        <dbReference type="SAM" id="Coils"/>
    </source>
</evidence>
<dbReference type="PROSITE" id="PS50109">
    <property type="entry name" value="HIS_KIN"/>
    <property type="match status" value="1"/>
</dbReference>
<organism evidence="28 29">
    <name type="scientific">Terribacillus saccharophilus</name>
    <dbReference type="NCBI Taxonomy" id="361277"/>
    <lineage>
        <taxon>Bacteria</taxon>
        <taxon>Bacillati</taxon>
        <taxon>Bacillota</taxon>
        <taxon>Bacilli</taxon>
        <taxon>Bacillales</taxon>
        <taxon>Bacillaceae</taxon>
        <taxon>Terribacillus</taxon>
    </lineage>
</organism>
<evidence type="ECO:0000256" key="10">
    <source>
        <dbReference type="ARBA" id="ARBA00022553"/>
    </source>
</evidence>
<evidence type="ECO:0000256" key="12">
    <source>
        <dbReference type="ARBA" id="ARBA00022692"/>
    </source>
</evidence>
<keyword evidence="16" id="KW-0067">ATP-binding</keyword>
<dbReference type="InterPro" id="IPR003660">
    <property type="entry name" value="HAMP_dom"/>
</dbReference>
<dbReference type="PANTHER" id="PTHR24421">
    <property type="entry name" value="NITRATE/NITRITE SENSOR PROTEIN NARX-RELATED"/>
    <property type="match status" value="1"/>
</dbReference>
<keyword evidence="15 28" id="KW-0418">Kinase</keyword>
<evidence type="ECO:0000256" key="23">
    <source>
        <dbReference type="ARBA" id="ARBA00030800"/>
    </source>
</evidence>
<evidence type="ECO:0000256" key="1">
    <source>
        <dbReference type="ARBA" id="ARBA00000085"/>
    </source>
</evidence>
<evidence type="ECO:0000259" key="26">
    <source>
        <dbReference type="PROSITE" id="PS50109"/>
    </source>
</evidence>
<feature type="coiled-coil region" evidence="24">
    <location>
        <begin position="98"/>
        <end position="132"/>
    </location>
</feature>
<dbReference type="PROSITE" id="PS50885">
    <property type="entry name" value="HAMP"/>
    <property type="match status" value="1"/>
</dbReference>
<feature type="transmembrane region" description="Helical" evidence="25">
    <location>
        <begin position="20"/>
        <end position="38"/>
    </location>
</feature>
<dbReference type="GO" id="GO:0005886">
    <property type="term" value="C:plasma membrane"/>
    <property type="evidence" value="ECO:0007669"/>
    <property type="project" value="UniProtKB-SubCell"/>
</dbReference>
<evidence type="ECO:0000256" key="2">
    <source>
        <dbReference type="ARBA" id="ARBA00001966"/>
    </source>
</evidence>
<evidence type="ECO:0000256" key="7">
    <source>
        <dbReference type="ARBA" id="ARBA00022475"/>
    </source>
</evidence>
<dbReference type="PRINTS" id="PR00344">
    <property type="entry name" value="BCTRLSENSOR"/>
</dbReference>
<gene>
    <name evidence="28" type="ORF">GZ22_10000</name>
</gene>
<evidence type="ECO:0000256" key="5">
    <source>
        <dbReference type="ARBA" id="ARBA00012438"/>
    </source>
</evidence>
<evidence type="ECO:0000256" key="6">
    <source>
        <dbReference type="ARBA" id="ARBA00017322"/>
    </source>
</evidence>
<feature type="domain" description="Histidine kinase" evidence="26">
    <location>
        <begin position="151"/>
        <end position="346"/>
    </location>
</feature>
<keyword evidence="21 25" id="KW-0472">Membrane</keyword>
<dbReference type="InterPro" id="IPR050482">
    <property type="entry name" value="Sensor_HK_TwoCompSys"/>
</dbReference>
<evidence type="ECO:0000256" key="14">
    <source>
        <dbReference type="ARBA" id="ARBA00022741"/>
    </source>
</evidence>
<dbReference type="Proteomes" id="UP000027980">
    <property type="component" value="Chromosome"/>
</dbReference>
<keyword evidence="11" id="KW-0808">Transferase</keyword>
<evidence type="ECO:0000256" key="25">
    <source>
        <dbReference type="SAM" id="Phobius"/>
    </source>
</evidence>
<dbReference type="Pfam" id="PF02518">
    <property type="entry name" value="HATPase_c"/>
    <property type="match status" value="1"/>
</dbReference>
<protein>
    <recommendedName>
        <fullName evidence="6">Oxygen sensor histidine kinase NreB</fullName>
        <ecNumber evidence="5">2.7.13.3</ecNumber>
    </recommendedName>
    <alternativeName>
        <fullName evidence="23">Nitrogen regulation protein B</fullName>
    </alternativeName>
</protein>
<keyword evidence="12 25" id="KW-0812">Transmembrane</keyword>
<dbReference type="CDD" id="cd06225">
    <property type="entry name" value="HAMP"/>
    <property type="match status" value="1"/>
</dbReference>
<keyword evidence="14" id="KW-0547">Nucleotide-binding</keyword>
<evidence type="ECO:0000256" key="8">
    <source>
        <dbReference type="ARBA" id="ARBA00022485"/>
    </source>
</evidence>
<evidence type="ECO:0000313" key="28">
    <source>
        <dbReference type="EMBL" id="AIF66943.1"/>
    </source>
</evidence>
<evidence type="ECO:0000256" key="13">
    <source>
        <dbReference type="ARBA" id="ARBA00022723"/>
    </source>
</evidence>
<dbReference type="HOGENOM" id="CLU_000445_20_12_9"/>
<dbReference type="InterPro" id="IPR036890">
    <property type="entry name" value="HATPase_C_sf"/>
</dbReference>
<sequence>MLKKLNSIRYSYIKTNLRTLFLNAILLLGILLSIYVLLEPTWLSVQAIFTFCILYMLLHFITSVFIGLQDSKEIKDRMDYMSLFIAMVANGNYQAKIVDNSNDEIARIGKDLNELTDKMHTQVKSLQRLADEKAELADGAHRAAAIEERQRLARDLHDAVSQQLFALTMMSKAGMKLFDKNSEAAKDKFAEVSQIAQQAQTEMRALLLHLRPVHLSGDSLSSGVRKLVDELKQRTQLIFHIHIEDTMELSKSMEEHLFRIIQEALSNTLRHAEASEVTVELLTRGMDVAVTIQDNGKGFDTAAMKHRKTSLGLKSMQERCEELGGTFMLRASVGVGTQIGLRIPTN</sequence>
<comment type="subcellular location">
    <subcellularLocation>
        <location evidence="4">Cell membrane</location>
        <topology evidence="4">Multi-pass membrane protein</topology>
    </subcellularLocation>
    <subcellularLocation>
        <location evidence="3">Cytoplasm</location>
    </subcellularLocation>
</comment>
<dbReference type="GO" id="GO:0046872">
    <property type="term" value="F:metal ion binding"/>
    <property type="evidence" value="ECO:0007669"/>
    <property type="project" value="UniProtKB-KW"/>
</dbReference>
<evidence type="ECO:0000313" key="29">
    <source>
        <dbReference type="Proteomes" id="UP000027980"/>
    </source>
</evidence>
<dbReference type="CDD" id="cd16917">
    <property type="entry name" value="HATPase_UhpB-NarQ-NarX-like"/>
    <property type="match status" value="1"/>
</dbReference>
<dbReference type="OrthoDB" id="9795828at2"/>
<feature type="domain" description="HAMP" evidence="27">
    <location>
        <begin position="72"/>
        <end position="124"/>
    </location>
</feature>
<evidence type="ECO:0000256" key="16">
    <source>
        <dbReference type="ARBA" id="ARBA00022840"/>
    </source>
</evidence>
<dbReference type="Gene3D" id="6.10.340.10">
    <property type="match status" value="1"/>
</dbReference>
<dbReference type="GO" id="GO:0046983">
    <property type="term" value="F:protein dimerization activity"/>
    <property type="evidence" value="ECO:0007669"/>
    <property type="project" value="InterPro"/>
</dbReference>
<comment type="function">
    <text evidence="22">Member of the two-component regulatory system NreB/NreC involved in the control of dissimilatory nitrate/nitrite reduction in response to oxygen. NreB functions as a direct oxygen sensor histidine kinase which is autophosphorylated, in the absence of oxygen, probably at the conserved histidine residue, and transfers its phosphate group probably to a conserved aspartate residue of NreC. NreB/NreC activates the expression of the nitrate (narGHJI) and nitrite (nir) reductase operons, as well as the putative nitrate transporter gene narT.</text>
</comment>
<evidence type="ECO:0000256" key="4">
    <source>
        <dbReference type="ARBA" id="ARBA00004651"/>
    </source>
</evidence>
<keyword evidence="7" id="KW-1003">Cell membrane</keyword>
<evidence type="ECO:0000256" key="20">
    <source>
        <dbReference type="ARBA" id="ARBA00023014"/>
    </source>
</evidence>
<dbReference type="EMBL" id="CP008876">
    <property type="protein sequence ID" value="AIF66943.1"/>
    <property type="molecule type" value="Genomic_DNA"/>
</dbReference>
<evidence type="ECO:0000256" key="15">
    <source>
        <dbReference type="ARBA" id="ARBA00022777"/>
    </source>
</evidence>
<evidence type="ECO:0000256" key="21">
    <source>
        <dbReference type="ARBA" id="ARBA00023136"/>
    </source>
</evidence>
<accession>A0A075LR43</accession>
<keyword evidence="19" id="KW-0902">Two-component regulatory system</keyword>
<keyword evidence="8" id="KW-0004">4Fe-4S</keyword>
<dbReference type="GeneID" id="34220502"/>
<keyword evidence="18" id="KW-0408">Iron</keyword>
<evidence type="ECO:0000256" key="3">
    <source>
        <dbReference type="ARBA" id="ARBA00004496"/>
    </source>
</evidence>
<dbReference type="PANTHER" id="PTHR24421:SF37">
    <property type="entry name" value="SENSOR HISTIDINE KINASE NARS"/>
    <property type="match status" value="1"/>
</dbReference>
<keyword evidence="13" id="KW-0479">Metal-binding</keyword>
<keyword evidence="10" id="KW-0597">Phosphoprotein</keyword>
<dbReference type="InterPro" id="IPR011712">
    <property type="entry name" value="Sig_transdc_His_kin_sub3_dim/P"/>
</dbReference>
<keyword evidence="17 25" id="KW-1133">Transmembrane helix</keyword>
<name>A0A075LR43_9BACI</name>
<dbReference type="GO" id="GO:0051539">
    <property type="term" value="F:4 iron, 4 sulfur cluster binding"/>
    <property type="evidence" value="ECO:0007669"/>
    <property type="project" value="UniProtKB-KW"/>
</dbReference>
<comment type="cofactor">
    <cofactor evidence="2">
        <name>[4Fe-4S] cluster</name>
        <dbReference type="ChEBI" id="CHEBI:49883"/>
    </cofactor>
</comment>